<sequence>MAAAFTEGSANDWLSLAVVDGFHRPEAVGAAVFGVFVASMTGVRLLGTRLIDRWGRVAVLRVSGVVSFAGLAVFGLAPRLEVAVLGVAAWGLGAALAVPIGIAAASDDPTRAAGRVSVVSAFSSMAALAAPPLLGLVAESVGARHALLLITVAMVAGVSVARVVARPVAAALPPRPGAATASDERPPERLLGPPALEPACPGAIVSERVAAC</sequence>
<evidence type="ECO:0000256" key="3">
    <source>
        <dbReference type="ARBA" id="ARBA00022989"/>
    </source>
</evidence>
<dbReference type="Pfam" id="PF07690">
    <property type="entry name" value="MFS_1"/>
    <property type="match status" value="1"/>
</dbReference>
<feature type="domain" description="Major facilitator superfamily (MFS) profile" evidence="7">
    <location>
        <begin position="1"/>
        <end position="212"/>
    </location>
</feature>
<evidence type="ECO:0000256" key="1">
    <source>
        <dbReference type="ARBA" id="ARBA00004141"/>
    </source>
</evidence>
<comment type="caution">
    <text evidence="8">The sequence shown here is derived from an EMBL/GenBank/DDBJ whole genome shotgun (WGS) entry which is preliminary data.</text>
</comment>
<keyword evidence="3 6" id="KW-1133">Transmembrane helix</keyword>
<feature type="region of interest" description="Disordered" evidence="5">
    <location>
        <begin position="173"/>
        <end position="193"/>
    </location>
</feature>
<evidence type="ECO:0000256" key="2">
    <source>
        <dbReference type="ARBA" id="ARBA00022692"/>
    </source>
</evidence>
<feature type="transmembrane region" description="Helical" evidence="6">
    <location>
        <begin position="116"/>
        <end position="134"/>
    </location>
</feature>
<dbReference type="PANTHER" id="PTHR23514:SF13">
    <property type="entry name" value="INNER MEMBRANE PROTEIN YBJJ"/>
    <property type="match status" value="1"/>
</dbReference>
<evidence type="ECO:0000256" key="4">
    <source>
        <dbReference type="ARBA" id="ARBA00023136"/>
    </source>
</evidence>
<comment type="subcellular location">
    <subcellularLocation>
        <location evidence="1">Membrane</location>
        <topology evidence="1">Multi-pass membrane protein</topology>
    </subcellularLocation>
</comment>
<dbReference type="Gene3D" id="1.20.1250.20">
    <property type="entry name" value="MFS general substrate transporter like domains"/>
    <property type="match status" value="1"/>
</dbReference>
<reference evidence="8" key="1">
    <citation type="submission" date="2016-10" db="EMBL/GenBank/DDBJ databases">
        <title>Sequence of Gallionella enrichment culture.</title>
        <authorList>
            <person name="Poehlein A."/>
            <person name="Muehling M."/>
            <person name="Daniel R."/>
        </authorList>
    </citation>
    <scope>NUCLEOTIDE SEQUENCE</scope>
</reference>
<evidence type="ECO:0000259" key="7">
    <source>
        <dbReference type="PROSITE" id="PS50850"/>
    </source>
</evidence>
<evidence type="ECO:0000256" key="5">
    <source>
        <dbReference type="SAM" id="MobiDB-lite"/>
    </source>
</evidence>
<evidence type="ECO:0000256" key="6">
    <source>
        <dbReference type="SAM" id="Phobius"/>
    </source>
</evidence>
<dbReference type="PANTHER" id="PTHR23514">
    <property type="entry name" value="BYPASS OF STOP CODON PROTEIN 6"/>
    <property type="match status" value="1"/>
</dbReference>
<evidence type="ECO:0000313" key="8">
    <source>
        <dbReference type="EMBL" id="OIQ73075.1"/>
    </source>
</evidence>
<feature type="transmembrane region" description="Helical" evidence="6">
    <location>
        <begin position="58"/>
        <end position="77"/>
    </location>
</feature>
<accession>A0A1J5Q6J5</accession>
<keyword evidence="2 6" id="KW-0812">Transmembrane</keyword>
<dbReference type="PROSITE" id="PS50850">
    <property type="entry name" value="MFS"/>
    <property type="match status" value="1"/>
</dbReference>
<dbReference type="InterPro" id="IPR036259">
    <property type="entry name" value="MFS_trans_sf"/>
</dbReference>
<dbReference type="InterPro" id="IPR020846">
    <property type="entry name" value="MFS_dom"/>
</dbReference>
<feature type="transmembrane region" description="Helical" evidence="6">
    <location>
        <begin position="146"/>
        <end position="165"/>
    </location>
</feature>
<proteinExistence type="predicted"/>
<dbReference type="AlphaFoldDB" id="A0A1J5Q6J5"/>
<protein>
    <submittedName>
        <fullName evidence="8">Inner membrane protein YbjJ</fullName>
    </submittedName>
</protein>
<feature type="transmembrane region" description="Helical" evidence="6">
    <location>
        <begin position="27"/>
        <end position="46"/>
    </location>
</feature>
<name>A0A1J5Q6J5_9ZZZZ</name>
<dbReference type="SUPFAM" id="SSF103473">
    <property type="entry name" value="MFS general substrate transporter"/>
    <property type="match status" value="1"/>
</dbReference>
<gene>
    <name evidence="8" type="primary">ybjJ_5</name>
    <name evidence="8" type="ORF">GALL_452900</name>
</gene>
<dbReference type="EMBL" id="MLJW01003013">
    <property type="protein sequence ID" value="OIQ73075.1"/>
    <property type="molecule type" value="Genomic_DNA"/>
</dbReference>
<dbReference type="InterPro" id="IPR011701">
    <property type="entry name" value="MFS"/>
</dbReference>
<feature type="transmembrane region" description="Helical" evidence="6">
    <location>
        <begin position="83"/>
        <end position="104"/>
    </location>
</feature>
<dbReference type="InterPro" id="IPR051788">
    <property type="entry name" value="MFS_Transporter"/>
</dbReference>
<dbReference type="GO" id="GO:0016020">
    <property type="term" value="C:membrane"/>
    <property type="evidence" value="ECO:0007669"/>
    <property type="project" value="UniProtKB-SubCell"/>
</dbReference>
<organism evidence="8">
    <name type="scientific">mine drainage metagenome</name>
    <dbReference type="NCBI Taxonomy" id="410659"/>
    <lineage>
        <taxon>unclassified sequences</taxon>
        <taxon>metagenomes</taxon>
        <taxon>ecological metagenomes</taxon>
    </lineage>
</organism>
<dbReference type="GO" id="GO:0022857">
    <property type="term" value="F:transmembrane transporter activity"/>
    <property type="evidence" value="ECO:0007669"/>
    <property type="project" value="InterPro"/>
</dbReference>
<keyword evidence="4 6" id="KW-0472">Membrane</keyword>